<dbReference type="OrthoDB" id="428576at2759"/>
<reference evidence="6 7" key="1">
    <citation type="submission" date="2019-03" db="EMBL/GenBank/DDBJ databases">
        <authorList>
            <person name="Gaulin E."/>
            <person name="Dumas B."/>
        </authorList>
    </citation>
    <scope>NUCLEOTIDE SEQUENCE [LARGE SCALE GENOMIC DNA]</scope>
    <source>
        <strain evidence="6">CBS 568.67</strain>
    </source>
</reference>
<dbReference type="InterPro" id="IPR036818">
    <property type="entry name" value="AIDA_N_sf"/>
</dbReference>
<evidence type="ECO:0000256" key="3">
    <source>
        <dbReference type="SAM" id="MobiDB-lite"/>
    </source>
</evidence>
<gene>
    <name evidence="6" type="primary">Aste57867_19730</name>
    <name evidence="5" type="ORF">As57867_019665</name>
    <name evidence="6" type="ORF">ASTE57867_19730</name>
</gene>
<protein>
    <submittedName>
        <fullName evidence="6">Aste57867_19730 protein</fullName>
    </submittedName>
</protein>
<keyword evidence="2" id="KW-0217">Developmental protein</keyword>
<feature type="region of interest" description="Disordered" evidence="3">
    <location>
        <begin position="116"/>
        <end position="145"/>
    </location>
</feature>
<sequence>MGESMAKRHRKWVQLMEEAVQADGWGQVLEAVEAYEKAAGVILQDLVDMELSDEQQDIVEKIVVTMNLRTTCLSAIDGKSRPSKDDMVALVKVLENILRKTPRVFPLDLAEFETLNHDNENEPSPVKQRARPSDPAPTHLQSLDDNTTATTAGLEENDGDNPIYLTITIQKIGLKDVYRYSDPQIVVSVVDKDLVAVEEKQETPISTELDPPYVLFESEIALRTNLHAMRQNDSTIFFEFVHYKKDKRKKSVRCWTMLEMDEIKPKAGKTTTLALELYTKPCDMAKKNVHLFTVKPLYLHVTLHFESTQS</sequence>
<comment type="similarity">
    <text evidence="1">Belongs to the AIDA family.</text>
</comment>
<dbReference type="Pfam" id="PF08910">
    <property type="entry name" value="Aida_N"/>
    <property type="match status" value="1"/>
</dbReference>
<dbReference type="GO" id="GO:0035091">
    <property type="term" value="F:phosphatidylinositol binding"/>
    <property type="evidence" value="ECO:0007669"/>
    <property type="project" value="TreeGrafter"/>
</dbReference>
<dbReference type="EMBL" id="VJMH01006712">
    <property type="protein sequence ID" value="KAF0688660.1"/>
    <property type="molecule type" value="Genomic_DNA"/>
</dbReference>
<evidence type="ECO:0000313" key="7">
    <source>
        <dbReference type="Proteomes" id="UP000332933"/>
    </source>
</evidence>
<evidence type="ECO:0000313" key="5">
    <source>
        <dbReference type="EMBL" id="KAF0688660.1"/>
    </source>
</evidence>
<accession>A0A485LEF7</accession>
<name>A0A485LEF7_9STRA</name>
<evidence type="ECO:0000256" key="1">
    <source>
        <dbReference type="ARBA" id="ARBA00007205"/>
    </source>
</evidence>
<dbReference type="Gene3D" id="2.60.40.150">
    <property type="entry name" value="C2 domain"/>
    <property type="match status" value="1"/>
</dbReference>
<keyword evidence="7" id="KW-1185">Reference proteome</keyword>
<dbReference type="GO" id="GO:0016020">
    <property type="term" value="C:membrane"/>
    <property type="evidence" value="ECO:0007669"/>
    <property type="project" value="TreeGrafter"/>
</dbReference>
<dbReference type="Proteomes" id="UP000332933">
    <property type="component" value="Unassembled WGS sequence"/>
</dbReference>
<dbReference type="PROSITE" id="PS51911">
    <property type="entry name" value="C2_AIDA"/>
    <property type="match status" value="1"/>
</dbReference>
<dbReference type="Gene3D" id="1.20.120.360">
    <property type="entry name" value="Axin interactor, dorsalization-associated protein, N-terminal domain"/>
    <property type="match status" value="1"/>
</dbReference>
<dbReference type="InterPro" id="IPR025939">
    <property type="entry name" value="Aida_C"/>
</dbReference>
<evidence type="ECO:0000313" key="6">
    <source>
        <dbReference type="EMBL" id="VFT96428.1"/>
    </source>
</evidence>
<reference evidence="5" key="2">
    <citation type="submission" date="2019-06" db="EMBL/GenBank/DDBJ databases">
        <title>Genomics analysis of Aphanomyces spp. identifies a new class of oomycete effector associated with host adaptation.</title>
        <authorList>
            <person name="Gaulin E."/>
        </authorList>
    </citation>
    <scope>NUCLEOTIDE SEQUENCE</scope>
    <source>
        <strain evidence="5">CBS 578.67</strain>
    </source>
</reference>
<dbReference type="Pfam" id="PF14186">
    <property type="entry name" value="Aida_C2"/>
    <property type="match status" value="1"/>
</dbReference>
<dbReference type="PANTHER" id="PTHR28654">
    <property type="entry name" value="AXIN INTERACTOR, DORSALIZATION-ASSOCIATED PROTEIN"/>
    <property type="match status" value="1"/>
</dbReference>
<dbReference type="InterPro" id="IPR023421">
    <property type="entry name" value="AIDA_N"/>
</dbReference>
<feature type="domain" description="C2 Aida-type" evidence="4">
    <location>
        <begin position="153"/>
        <end position="306"/>
    </location>
</feature>
<dbReference type="EMBL" id="CAADRA010006735">
    <property type="protein sequence ID" value="VFT96428.1"/>
    <property type="molecule type" value="Genomic_DNA"/>
</dbReference>
<dbReference type="SUPFAM" id="SSF109779">
    <property type="entry name" value="Domain from hypothetical 2610208m17rik protein"/>
    <property type="match status" value="1"/>
</dbReference>
<evidence type="ECO:0000259" key="4">
    <source>
        <dbReference type="PROSITE" id="PS51911"/>
    </source>
</evidence>
<organism evidence="6 7">
    <name type="scientific">Aphanomyces stellatus</name>
    <dbReference type="NCBI Taxonomy" id="120398"/>
    <lineage>
        <taxon>Eukaryota</taxon>
        <taxon>Sar</taxon>
        <taxon>Stramenopiles</taxon>
        <taxon>Oomycota</taxon>
        <taxon>Saprolegniomycetes</taxon>
        <taxon>Saprolegniales</taxon>
        <taxon>Verrucalvaceae</taxon>
        <taxon>Aphanomyces</taxon>
    </lineage>
</organism>
<proteinExistence type="inferred from homology"/>
<dbReference type="PANTHER" id="PTHR28654:SF1">
    <property type="entry name" value="AXIN INTERACTOR, DORSALIZATION-ASSOCIATED PROTEIN"/>
    <property type="match status" value="1"/>
</dbReference>
<dbReference type="AlphaFoldDB" id="A0A485LEF7"/>
<dbReference type="InterPro" id="IPR035892">
    <property type="entry name" value="C2_domain_sf"/>
</dbReference>
<evidence type="ECO:0000256" key="2">
    <source>
        <dbReference type="ARBA" id="ARBA00022473"/>
    </source>
</evidence>